<dbReference type="SUPFAM" id="SSF54001">
    <property type="entry name" value="Cysteine proteinases"/>
    <property type="match status" value="1"/>
</dbReference>
<evidence type="ECO:0000313" key="9">
    <source>
        <dbReference type="EMBL" id="KIL67028.1"/>
    </source>
</evidence>
<dbReference type="GO" id="GO:0005829">
    <property type="term" value="C:cytosol"/>
    <property type="evidence" value="ECO:0007669"/>
    <property type="project" value="TreeGrafter"/>
</dbReference>
<evidence type="ECO:0000256" key="4">
    <source>
        <dbReference type="ARBA" id="ARBA00022786"/>
    </source>
</evidence>
<feature type="compositionally biased region" description="Low complexity" evidence="7">
    <location>
        <begin position="25"/>
        <end position="43"/>
    </location>
</feature>
<feature type="domain" description="USP" evidence="8">
    <location>
        <begin position="589"/>
        <end position="1011"/>
    </location>
</feature>
<sequence length="1012" mass="108211">MAAYPSPPFYIDPNNYQYPRPQHGYHQNPYSHHQQQQQQQHYPPKYPQPYPHHPHHPGYSPYQPQPQTPQSAGSPNFGPHPPPWQPHGPHGLGHQGPLSPLPLLQQQHHHAPRVMSPAYFDLPNQTQVGSPARREHPQAQTGLNLESIEPSTPLNMDAETFARSSISPAPPHPQHIPQHLIQQSQHQQQDPIHQVSTYTQTGTISLTSPAISSTTFSSHTSPVSHTVLIPRASPVASISSVLPPVSIQNISTSTTNARKPGPKAIWAVWSRRPQDPSHAPGIIISPSARPPPDVVKQALDIKTPPQSPVVESFHLEISAPVDDEGGGPPPTPPPQFTTTAAAATTALSNGDTSTVPSSAASMTEGLTDLTDLTDAPTVPGSPASSTTSVSMSGVGVKHHIDSTANEIVEAGSSAPTSPIVVAVITTTVTTAEVEGSVPQIADPETATAVDASLDAAITTVVAGPSTTAAAATSATTAGEASTSSATAAPAPVPPVKKSWASLLKPSSSTAPGSSGPSGRNMLPTSNVVGISIPASAMASSASSTSANKAELVALLTNGPSAVGNYASAAAAAAAANNGGVGQMGKLKPRGLVNIGNMCFANSVLQMLVYTVPFQRLFFEIGRLSVGLGKEGKDGKDGSASTTPLVDAMVEFVKEFVVTDAELYEGNAGSGNVTNVTVNGWGKGKEKERERENGDEDELWGTESFLPSYVYEAMKEKKRFDNMRGGQQEDAEEFLGFLLETLEEELVLLKETLTGTSSSSSSGRQETKLRPVEEREEAAPPEERGWHEVGKRNRTVVTRTIKSTESPITKIFGGKFRTTLRVPHTKKDSVIVEDWRSIRLDIQRDQIHTVQDALAYISQPQPVQVTNPARPGTALEAHQVVHIDALPPVLVLHMKRFCYDTSVGGVVKVGKTVTFGPELEIGNDVISHAIRRAQPPKYKLFGALYHHGQSASGGHYTLDVLHPTRFTSPGGRSREGWIRIDDELASDVRHEDVFGGERDDNRSAYLLFYRRIR</sequence>
<gene>
    <name evidence="9" type="ORF">M378DRAFT_9705</name>
</gene>
<feature type="compositionally biased region" description="Polar residues" evidence="7">
    <location>
        <begin position="138"/>
        <end position="151"/>
    </location>
</feature>
<feature type="region of interest" description="Disordered" evidence="7">
    <location>
        <begin position="752"/>
        <end position="788"/>
    </location>
</feature>
<dbReference type="EMBL" id="KN818233">
    <property type="protein sequence ID" value="KIL67028.1"/>
    <property type="molecule type" value="Genomic_DNA"/>
</dbReference>
<dbReference type="STRING" id="946122.A0A0C2XDX6"/>
<feature type="compositionally biased region" description="Low complexity" evidence="7">
    <location>
        <begin position="505"/>
        <end position="518"/>
    </location>
</feature>
<dbReference type="InParanoid" id="A0A0C2XDX6"/>
<dbReference type="GO" id="GO:0016579">
    <property type="term" value="P:protein deubiquitination"/>
    <property type="evidence" value="ECO:0007669"/>
    <property type="project" value="InterPro"/>
</dbReference>
<feature type="compositionally biased region" description="Low complexity" evidence="7">
    <location>
        <begin position="752"/>
        <end position="761"/>
    </location>
</feature>
<dbReference type="GO" id="GO:0005634">
    <property type="term" value="C:nucleus"/>
    <property type="evidence" value="ECO:0007669"/>
    <property type="project" value="TreeGrafter"/>
</dbReference>
<protein>
    <recommendedName>
        <fullName evidence="2">ubiquitinyl hydrolase 1</fullName>
        <ecNumber evidence="2">3.4.19.12</ecNumber>
    </recommendedName>
</protein>
<dbReference type="EC" id="3.4.19.12" evidence="2"/>
<feature type="region of interest" description="Disordered" evidence="7">
    <location>
        <begin position="275"/>
        <end position="294"/>
    </location>
</feature>
<evidence type="ECO:0000256" key="6">
    <source>
        <dbReference type="ARBA" id="ARBA00022807"/>
    </source>
</evidence>
<dbReference type="Proteomes" id="UP000054549">
    <property type="component" value="Unassembled WGS sequence"/>
</dbReference>
<evidence type="ECO:0000256" key="7">
    <source>
        <dbReference type="SAM" id="MobiDB-lite"/>
    </source>
</evidence>
<organism evidence="9 10">
    <name type="scientific">Amanita muscaria (strain Koide BX008)</name>
    <dbReference type="NCBI Taxonomy" id="946122"/>
    <lineage>
        <taxon>Eukaryota</taxon>
        <taxon>Fungi</taxon>
        <taxon>Dikarya</taxon>
        <taxon>Basidiomycota</taxon>
        <taxon>Agaricomycotina</taxon>
        <taxon>Agaricomycetes</taxon>
        <taxon>Agaricomycetidae</taxon>
        <taxon>Agaricales</taxon>
        <taxon>Pluteineae</taxon>
        <taxon>Amanitaceae</taxon>
        <taxon>Amanita</taxon>
    </lineage>
</organism>
<accession>A0A0C2XDX6</accession>
<dbReference type="Gene3D" id="3.90.70.10">
    <property type="entry name" value="Cysteine proteinases"/>
    <property type="match status" value="1"/>
</dbReference>
<dbReference type="PROSITE" id="PS50235">
    <property type="entry name" value="USP_3"/>
    <property type="match status" value="1"/>
</dbReference>
<evidence type="ECO:0000256" key="5">
    <source>
        <dbReference type="ARBA" id="ARBA00022801"/>
    </source>
</evidence>
<keyword evidence="6" id="KW-0788">Thiol protease</keyword>
<reference evidence="9 10" key="1">
    <citation type="submission" date="2014-04" db="EMBL/GenBank/DDBJ databases">
        <title>Evolutionary Origins and Diversification of the Mycorrhizal Mutualists.</title>
        <authorList>
            <consortium name="DOE Joint Genome Institute"/>
            <consortium name="Mycorrhizal Genomics Consortium"/>
            <person name="Kohler A."/>
            <person name="Kuo A."/>
            <person name="Nagy L.G."/>
            <person name="Floudas D."/>
            <person name="Copeland A."/>
            <person name="Barry K.W."/>
            <person name="Cichocki N."/>
            <person name="Veneault-Fourrey C."/>
            <person name="LaButti K."/>
            <person name="Lindquist E.A."/>
            <person name="Lipzen A."/>
            <person name="Lundell T."/>
            <person name="Morin E."/>
            <person name="Murat C."/>
            <person name="Riley R."/>
            <person name="Ohm R."/>
            <person name="Sun H."/>
            <person name="Tunlid A."/>
            <person name="Henrissat B."/>
            <person name="Grigoriev I.V."/>
            <person name="Hibbett D.S."/>
            <person name="Martin F."/>
        </authorList>
    </citation>
    <scope>NUCLEOTIDE SEQUENCE [LARGE SCALE GENOMIC DNA]</scope>
    <source>
        <strain evidence="9 10">Koide BX008</strain>
    </source>
</reference>
<proteinExistence type="predicted"/>
<dbReference type="InterPro" id="IPR050164">
    <property type="entry name" value="Peptidase_C19"/>
</dbReference>
<keyword evidence="3" id="KW-0645">Protease</keyword>
<feature type="compositionally biased region" description="Low complexity" evidence="7">
    <location>
        <begin position="477"/>
        <end position="489"/>
    </location>
</feature>
<name>A0A0C2XDX6_AMAMK</name>
<dbReference type="AlphaFoldDB" id="A0A0C2XDX6"/>
<feature type="region of interest" description="Disordered" evidence="7">
    <location>
        <begin position="477"/>
        <end position="522"/>
    </location>
</feature>
<dbReference type="GO" id="GO:0006508">
    <property type="term" value="P:proteolysis"/>
    <property type="evidence" value="ECO:0007669"/>
    <property type="project" value="UniProtKB-KW"/>
</dbReference>
<dbReference type="PANTHER" id="PTHR24006:SF687">
    <property type="entry name" value="UBIQUITIN CARBOXYL-TERMINAL HYDROLASE 10"/>
    <property type="match status" value="1"/>
</dbReference>
<keyword evidence="10" id="KW-1185">Reference proteome</keyword>
<dbReference type="GO" id="GO:0004843">
    <property type="term" value="F:cysteine-type deubiquitinase activity"/>
    <property type="evidence" value="ECO:0007669"/>
    <property type="project" value="UniProtKB-EC"/>
</dbReference>
<dbReference type="CDD" id="cd02257">
    <property type="entry name" value="Peptidase_C19"/>
    <property type="match status" value="1"/>
</dbReference>
<evidence type="ECO:0000256" key="3">
    <source>
        <dbReference type="ARBA" id="ARBA00022670"/>
    </source>
</evidence>
<feature type="compositionally biased region" description="Basic and acidic residues" evidence="7">
    <location>
        <begin position="682"/>
        <end position="691"/>
    </location>
</feature>
<dbReference type="InterPro" id="IPR018200">
    <property type="entry name" value="USP_CS"/>
</dbReference>
<keyword evidence="4" id="KW-0833">Ubl conjugation pathway</keyword>
<feature type="region of interest" description="Disordered" evidence="7">
    <location>
        <begin position="1"/>
        <end position="151"/>
    </location>
</feature>
<dbReference type="OrthoDB" id="429671at2759"/>
<feature type="compositionally biased region" description="Basic and acidic residues" evidence="7">
    <location>
        <begin position="764"/>
        <end position="788"/>
    </location>
</feature>
<dbReference type="HOGENOM" id="CLU_008279_7_2_1"/>
<feature type="compositionally biased region" description="Low complexity" evidence="7">
    <location>
        <begin position="95"/>
        <end position="106"/>
    </location>
</feature>
<feature type="region of interest" description="Disordered" evidence="7">
    <location>
        <begin position="370"/>
        <end position="392"/>
    </location>
</feature>
<evidence type="ECO:0000256" key="2">
    <source>
        <dbReference type="ARBA" id="ARBA00012759"/>
    </source>
</evidence>
<feature type="region of interest" description="Disordered" evidence="7">
    <location>
        <begin position="678"/>
        <end position="697"/>
    </location>
</feature>
<dbReference type="InterPro" id="IPR038765">
    <property type="entry name" value="Papain-like_cys_pep_sf"/>
</dbReference>
<dbReference type="PROSITE" id="PS00972">
    <property type="entry name" value="USP_1"/>
    <property type="match status" value="1"/>
</dbReference>
<feature type="compositionally biased region" description="Pro residues" evidence="7">
    <location>
        <begin position="1"/>
        <end position="10"/>
    </location>
</feature>
<dbReference type="InterPro" id="IPR001394">
    <property type="entry name" value="Peptidase_C19_UCH"/>
</dbReference>
<comment type="catalytic activity">
    <reaction evidence="1">
        <text>Thiol-dependent hydrolysis of ester, thioester, amide, peptide and isopeptide bonds formed by the C-terminal Gly of ubiquitin (a 76-residue protein attached to proteins as an intracellular targeting signal).</text>
        <dbReference type="EC" id="3.4.19.12"/>
    </reaction>
</comment>
<evidence type="ECO:0000259" key="8">
    <source>
        <dbReference type="PROSITE" id="PS50235"/>
    </source>
</evidence>
<evidence type="ECO:0000256" key="1">
    <source>
        <dbReference type="ARBA" id="ARBA00000707"/>
    </source>
</evidence>
<dbReference type="Pfam" id="PF00443">
    <property type="entry name" value="UCH"/>
    <property type="match status" value="1"/>
</dbReference>
<evidence type="ECO:0000313" key="10">
    <source>
        <dbReference type="Proteomes" id="UP000054549"/>
    </source>
</evidence>
<dbReference type="InterPro" id="IPR028889">
    <property type="entry name" value="USP"/>
</dbReference>
<keyword evidence="5" id="KW-0378">Hydrolase</keyword>
<dbReference type="PANTHER" id="PTHR24006">
    <property type="entry name" value="UBIQUITIN CARBOXYL-TERMINAL HYDROLASE"/>
    <property type="match status" value="1"/>
</dbReference>